<reference evidence="2 3" key="1">
    <citation type="submission" date="2021-06" db="EMBL/GenBank/DDBJ databases">
        <authorList>
            <person name="Palmer J.M."/>
        </authorList>
    </citation>
    <scope>NUCLEOTIDE SEQUENCE [LARGE SCALE GENOMIC DNA]</scope>
    <source>
        <strain evidence="2 3">AS_MEX2019</strain>
        <tissue evidence="2">Muscle</tissue>
    </source>
</reference>
<dbReference type="EMBL" id="JAHRIP010025907">
    <property type="protein sequence ID" value="MEQ2289946.1"/>
    <property type="molecule type" value="Genomic_DNA"/>
</dbReference>
<dbReference type="Proteomes" id="UP001469553">
    <property type="component" value="Unassembled WGS sequence"/>
</dbReference>
<evidence type="ECO:0000313" key="3">
    <source>
        <dbReference type="Proteomes" id="UP001469553"/>
    </source>
</evidence>
<feature type="compositionally biased region" description="Polar residues" evidence="1">
    <location>
        <begin position="136"/>
        <end position="155"/>
    </location>
</feature>
<feature type="region of interest" description="Disordered" evidence="1">
    <location>
        <begin position="1"/>
        <end position="86"/>
    </location>
</feature>
<evidence type="ECO:0000256" key="1">
    <source>
        <dbReference type="SAM" id="MobiDB-lite"/>
    </source>
</evidence>
<sequence length="155" mass="16851">MALERENAAKLELSRAEERTEKAEAEYDDLKVQALKKASSQKVGQTPTSQVPHLHFHSLQPQQEADSDNRYPVPTESPLPKLSPSVQLTSTDLNRSVGSHMISNGVLPNPIAVNNHQADRVPDSACAGGPIGWKEQPSNLIWTPLPSDSVSTPRG</sequence>
<accession>A0ABV0Y8C8</accession>
<gene>
    <name evidence="2" type="ORF">AMECASPLE_038446</name>
</gene>
<proteinExistence type="predicted"/>
<feature type="compositionally biased region" description="Basic and acidic residues" evidence="1">
    <location>
        <begin position="1"/>
        <end position="31"/>
    </location>
</feature>
<organism evidence="2 3">
    <name type="scientific">Ameca splendens</name>
    <dbReference type="NCBI Taxonomy" id="208324"/>
    <lineage>
        <taxon>Eukaryota</taxon>
        <taxon>Metazoa</taxon>
        <taxon>Chordata</taxon>
        <taxon>Craniata</taxon>
        <taxon>Vertebrata</taxon>
        <taxon>Euteleostomi</taxon>
        <taxon>Actinopterygii</taxon>
        <taxon>Neopterygii</taxon>
        <taxon>Teleostei</taxon>
        <taxon>Neoteleostei</taxon>
        <taxon>Acanthomorphata</taxon>
        <taxon>Ovalentaria</taxon>
        <taxon>Atherinomorphae</taxon>
        <taxon>Cyprinodontiformes</taxon>
        <taxon>Goodeidae</taxon>
        <taxon>Ameca</taxon>
    </lineage>
</organism>
<name>A0ABV0Y8C8_9TELE</name>
<feature type="compositionally biased region" description="Polar residues" evidence="1">
    <location>
        <begin position="38"/>
        <end position="51"/>
    </location>
</feature>
<feature type="region of interest" description="Disordered" evidence="1">
    <location>
        <begin position="129"/>
        <end position="155"/>
    </location>
</feature>
<evidence type="ECO:0000313" key="2">
    <source>
        <dbReference type="EMBL" id="MEQ2289946.1"/>
    </source>
</evidence>
<keyword evidence="3" id="KW-1185">Reference proteome</keyword>
<protein>
    <submittedName>
        <fullName evidence="2">Uncharacterized protein</fullName>
    </submittedName>
</protein>
<comment type="caution">
    <text evidence="2">The sequence shown here is derived from an EMBL/GenBank/DDBJ whole genome shotgun (WGS) entry which is preliminary data.</text>
</comment>